<dbReference type="InterPro" id="IPR012337">
    <property type="entry name" value="RNaseH-like_sf"/>
</dbReference>
<dbReference type="PROSITE" id="PS50879">
    <property type="entry name" value="RNASE_H_1"/>
    <property type="match status" value="1"/>
</dbReference>
<dbReference type="InterPro" id="IPR036397">
    <property type="entry name" value="RNaseH_sf"/>
</dbReference>
<feature type="domain" description="RNase H type-1" evidence="2">
    <location>
        <begin position="113"/>
        <end position="264"/>
    </location>
</feature>
<evidence type="ECO:0000313" key="3">
    <source>
        <dbReference type="EMBL" id="PUU79500.1"/>
    </source>
</evidence>
<evidence type="ECO:0000256" key="1">
    <source>
        <dbReference type="SAM" id="MobiDB-lite"/>
    </source>
</evidence>
<dbReference type="STRING" id="42251.A0A2T6ZVH7"/>
<dbReference type="Gene3D" id="3.30.420.10">
    <property type="entry name" value="Ribonuclease H-like superfamily/Ribonuclease H"/>
    <property type="match status" value="1"/>
</dbReference>
<name>A0A2T6ZVH7_TUBBO</name>
<protein>
    <recommendedName>
        <fullName evidence="2">RNase H type-1 domain-containing protein</fullName>
    </recommendedName>
</protein>
<feature type="region of interest" description="Disordered" evidence="1">
    <location>
        <begin position="91"/>
        <end position="112"/>
    </location>
</feature>
<dbReference type="SUPFAM" id="SSF53098">
    <property type="entry name" value="Ribonuclease H-like"/>
    <property type="match status" value="1"/>
</dbReference>
<gene>
    <name evidence="3" type="ORF">B9Z19DRAFT_1081618</name>
</gene>
<dbReference type="OrthoDB" id="245563at2759"/>
<comment type="caution">
    <text evidence="3">The sequence shown here is derived from an EMBL/GenBank/DDBJ whole genome shotgun (WGS) entry which is preliminary data.</text>
</comment>
<organism evidence="3 4">
    <name type="scientific">Tuber borchii</name>
    <name type="common">White truffle</name>
    <dbReference type="NCBI Taxonomy" id="42251"/>
    <lineage>
        <taxon>Eukaryota</taxon>
        <taxon>Fungi</taxon>
        <taxon>Dikarya</taxon>
        <taxon>Ascomycota</taxon>
        <taxon>Pezizomycotina</taxon>
        <taxon>Pezizomycetes</taxon>
        <taxon>Pezizales</taxon>
        <taxon>Tuberaceae</taxon>
        <taxon>Tuber</taxon>
    </lineage>
</organism>
<dbReference type="AlphaFoldDB" id="A0A2T6ZVH7"/>
<dbReference type="InterPro" id="IPR002156">
    <property type="entry name" value="RNaseH_domain"/>
</dbReference>
<dbReference type="GO" id="GO:0004523">
    <property type="term" value="F:RNA-DNA hybrid ribonuclease activity"/>
    <property type="evidence" value="ECO:0007669"/>
    <property type="project" value="InterPro"/>
</dbReference>
<accession>A0A2T6ZVH7</accession>
<evidence type="ECO:0000313" key="4">
    <source>
        <dbReference type="Proteomes" id="UP000244722"/>
    </source>
</evidence>
<evidence type="ECO:0000259" key="2">
    <source>
        <dbReference type="PROSITE" id="PS50879"/>
    </source>
</evidence>
<feature type="compositionally biased region" description="Polar residues" evidence="1">
    <location>
        <begin position="101"/>
        <end position="112"/>
    </location>
</feature>
<sequence>MEPYSRIFRPELLGFKNYATGLKPEDVTSYCPFTGLSFMTRLDAYNNYIPDQTSIIVKIHGAFSLSPSPSSTPSPSSISASAPASAAASASTSWSATDSPRNTSIASQTGTQSTYPATLGPAGASTAFGLFYGWNSPRNSVGIVPQVLYEQSKPHVDLFTAGMVLMNLLQTVNFANPLNGVGIRNVVLVTDSNYLFSCLTEHVYAWQSKGFRNAKGKEVSNANAVKWVESLVEEFERHDICVRFWKVDKKDNWEAVDLARRFLDLHNQFRRRHGIRALLNIGAV</sequence>
<reference evidence="3 4" key="1">
    <citation type="submission" date="2017-04" db="EMBL/GenBank/DDBJ databases">
        <title>Draft genome sequence of Tuber borchii Vittad., a whitish edible truffle.</title>
        <authorList>
            <consortium name="DOE Joint Genome Institute"/>
            <person name="Murat C."/>
            <person name="Kuo A."/>
            <person name="Barry K.W."/>
            <person name="Clum A."/>
            <person name="Dockter R.B."/>
            <person name="Fauchery L."/>
            <person name="Iotti M."/>
            <person name="Kohler A."/>
            <person name="Labutti K."/>
            <person name="Lindquist E.A."/>
            <person name="Lipzen A."/>
            <person name="Ohm R.A."/>
            <person name="Wang M."/>
            <person name="Grigoriev I.V."/>
            <person name="Zambonelli A."/>
            <person name="Martin F.M."/>
        </authorList>
    </citation>
    <scope>NUCLEOTIDE SEQUENCE [LARGE SCALE GENOMIC DNA]</scope>
    <source>
        <strain evidence="3 4">Tbo3840</strain>
    </source>
</reference>
<dbReference type="Proteomes" id="UP000244722">
    <property type="component" value="Unassembled WGS sequence"/>
</dbReference>
<dbReference type="EMBL" id="NESQ01000090">
    <property type="protein sequence ID" value="PUU79500.1"/>
    <property type="molecule type" value="Genomic_DNA"/>
</dbReference>
<proteinExistence type="predicted"/>
<keyword evidence="4" id="KW-1185">Reference proteome</keyword>
<dbReference type="GO" id="GO:0003676">
    <property type="term" value="F:nucleic acid binding"/>
    <property type="evidence" value="ECO:0007669"/>
    <property type="project" value="InterPro"/>
</dbReference>
<feature type="compositionally biased region" description="Low complexity" evidence="1">
    <location>
        <begin position="91"/>
        <end position="100"/>
    </location>
</feature>